<evidence type="ECO:0000313" key="3">
    <source>
        <dbReference type="Proteomes" id="UP000593737"/>
    </source>
</evidence>
<dbReference type="Pfam" id="PF07238">
    <property type="entry name" value="PilZ"/>
    <property type="match status" value="1"/>
</dbReference>
<dbReference type="SUPFAM" id="SSF141371">
    <property type="entry name" value="PilZ domain-like"/>
    <property type="match status" value="1"/>
</dbReference>
<evidence type="ECO:0000313" key="2">
    <source>
        <dbReference type="EMBL" id="QPD05072.1"/>
    </source>
</evidence>
<dbReference type="Gene3D" id="2.40.10.220">
    <property type="entry name" value="predicted glycosyltransferase like domains"/>
    <property type="match status" value="1"/>
</dbReference>
<dbReference type="EMBL" id="CP047423">
    <property type="protein sequence ID" value="QPD05072.1"/>
    <property type="molecule type" value="Genomic_DNA"/>
</dbReference>
<reference evidence="2 3" key="1">
    <citation type="journal article" date="2020" name="ISME J.">
        <title>Enrichment and physiological characterization of a novel comammox Nitrospira indicates ammonium inhibition of complete nitrification.</title>
        <authorList>
            <person name="Sakoula D."/>
            <person name="Koch H."/>
            <person name="Frank J."/>
            <person name="Jetten M.S.M."/>
            <person name="van Kessel M.A.H.J."/>
            <person name="Lucker S."/>
        </authorList>
    </citation>
    <scope>NUCLEOTIDE SEQUENCE [LARGE SCALE GENOMIC DNA]</scope>
    <source>
        <strain evidence="2">Comreactor17</strain>
    </source>
</reference>
<sequence>MQTIHQAELVRHKVRRYSRVRIPIPFSCSVSSLTPRWWFQKPIDDVGLVYDLSLHGVCVSTDALIKPGDQVSLKLRLTKGTLPTEVAVATVCWTNYQFHGLAFRALSQSSLRQLVEYMNVSDMEKE</sequence>
<dbReference type="AlphaFoldDB" id="A0A7S8IZE6"/>
<dbReference type="KEGG" id="nkf:Nkreftii_002846"/>
<dbReference type="GO" id="GO:0035438">
    <property type="term" value="F:cyclic-di-GMP binding"/>
    <property type="evidence" value="ECO:0007669"/>
    <property type="project" value="InterPro"/>
</dbReference>
<protein>
    <recommendedName>
        <fullName evidence="1">PilZ domain-containing protein</fullName>
    </recommendedName>
</protein>
<name>A0A7S8IZE6_9BACT</name>
<feature type="domain" description="PilZ" evidence="1">
    <location>
        <begin position="15"/>
        <end position="118"/>
    </location>
</feature>
<organism evidence="2 3">
    <name type="scientific">Candidatus Nitrospira kreftii</name>
    <dbReference type="NCBI Taxonomy" id="2652173"/>
    <lineage>
        <taxon>Bacteria</taxon>
        <taxon>Pseudomonadati</taxon>
        <taxon>Nitrospirota</taxon>
        <taxon>Nitrospiria</taxon>
        <taxon>Nitrospirales</taxon>
        <taxon>Nitrospiraceae</taxon>
        <taxon>Nitrospira</taxon>
    </lineage>
</organism>
<evidence type="ECO:0000259" key="1">
    <source>
        <dbReference type="Pfam" id="PF07238"/>
    </source>
</evidence>
<accession>A0A7S8IZE6</accession>
<dbReference type="Proteomes" id="UP000593737">
    <property type="component" value="Chromosome"/>
</dbReference>
<gene>
    <name evidence="2" type="ORF">Nkreftii_002846</name>
</gene>
<dbReference type="InterPro" id="IPR009875">
    <property type="entry name" value="PilZ_domain"/>
</dbReference>
<proteinExistence type="predicted"/>